<evidence type="ECO:0000313" key="3">
    <source>
        <dbReference type="Proteomes" id="UP001274896"/>
    </source>
</evidence>
<dbReference type="PANTHER" id="PTHR23227">
    <property type="entry name" value="BUCENTAUR RELATED"/>
    <property type="match status" value="1"/>
</dbReference>
<dbReference type="InterPro" id="IPR036691">
    <property type="entry name" value="Endo/exonu/phosph_ase_sf"/>
</dbReference>
<dbReference type="PROSITE" id="PS50853">
    <property type="entry name" value="FN3"/>
    <property type="match status" value="1"/>
</dbReference>
<dbReference type="InterPro" id="IPR036116">
    <property type="entry name" value="FN3_sf"/>
</dbReference>
<gene>
    <name evidence="2" type="ORF">QTP70_006037</name>
</gene>
<protein>
    <recommendedName>
        <fullName evidence="1">Fibronectin type-III domain-containing protein</fullName>
    </recommendedName>
</protein>
<dbReference type="CDD" id="cd09076">
    <property type="entry name" value="L1-EN"/>
    <property type="match status" value="1"/>
</dbReference>
<evidence type="ECO:0000259" key="1">
    <source>
        <dbReference type="PROSITE" id="PS50853"/>
    </source>
</evidence>
<dbReference type="SUPFAM" id="SSF49265">
    <property type="entry name" value="Fibronectin type III"/>
    <property type="match status" value="1"/>
</dbReference>
<reference evidence="2" key="1">
    <citation type="submission" date="2023-06" db="EMBL/GenBank/DDBJ databases">
        <title>Male Hemibagrus guttatus genome.</title>
        <authorList>
            <person name="Bian C."/>
        </authorList>
    </citation>
    <scope>NUCLEOTIDE SEQUENCE</scope>
    <source>
        <strain evidence="2">Male_cb2023</strain>
        <tissue evidence="2">Muscle</tissue>
    </source>
</reference>
<comment type="caution">
    <text evidence="2">The sequence shown here is derived from an EMBL/GenBank/DDBJ whole genome shotgun (WGS) entry which is preliminary data.</text>
</comment>
<dbReference type="InterPro" id="IPR013783">
    <property type="entry name" value="Ig-like_fold"/>
</dbReference>
<dbReference type="GO" id="GO:0003824">
    <property type="term" value="F:catalytic activity"/>
    <property type="evidence" value="ECO:0007669"/>
    <property type="project" value="InterPro"/>
</dbReference>
<dbReference type="Proteomes" id="UP001274896">
    <property type="component" value="Unassembled WGS sequence"/>
</dbReference>
<keyword evidence="3" id="KW-1185">Reference proteome</keyword>
<dbReference type="PANTHER" id="PTHR23227:SF83">
    <property type="entry name" value="ENDONUCLEASE_EXONUCLEASE_PHOSPHATASE DOMAIN-CONTAINING PROTEIN"/>
    <property type="match status" value="1"/>
</dbReference>
<dbReference type="Gene3D" id="3.60.10.10">
    <property type="entry name" value="Endonuclease/exonuclease/phosphatase"/>
    <property type="match status" value="1"/>
</dbReference>
<evidence type="ECO:0000313" key="2">
    <source>
        <dbReference type="EMBL" id="KAK3515071.1"/>
    </source>
</evidence>
<dbReference type="Gene3D" id="2.60.40.10">
    <property type="entry name" value="Immunoglobulins"/>
    <property type="match status" value="1"/>
</dbReference>
<proteinExistence type="predicted"/>
<dbReference type="InterPro" id="IPR027124">
    <property type="entry name" value="Swc5/CFDP1/2"/>
</dbReference>
<dbReference type="InterPro" id="IPR003961">
    <property type="entry name" value="FN3_dom"/>
</dbReference>
<organism evidence="2 3">
    <name type="scientific">Hemibagrus guttatus</name>
    <dbReference type="NCBI Taxonomy" id="175788"/>
    <lineage>
        <taxon>Eukaryota</taxon>
        <taxon>Metazoa</taxon>
        <taxon>Chordata</taxon>
        <taxon>Craniata</taxon>
        <taxon>Vertebrata</taxon>
        <taxon>Euteleostomi</taxon>
        <taxon>Actinopterygii</taxon>
        <taxon>Neopterygii</taxon>
        <taxon>Teleostei</taxon>
        <taxon>Ostariophysi</taxon>
        <taxon>Siluriformes</taxon>
        <taxon>Bagridae</taxon>
        <taxon>Hemibagrus</taxon>
    </lineage>
</organism>
<dbReference type="CDD" id="cd00063">
    <property type="entry name" value="FN3"/>
    <property type="match status" value="2"/>
</dbReference>
<sequence>MFRDLTMCMSKKCEVGTGKWERCNELVSKLCHYPVMGLKENTMYQFRVCAVNQAGVGRSSKISNHIITSDPMEPSRTMGKGRELADMMERGKVDILCVQETRWKGSKAHSIAGFKLFYYGVDSKRNGVGVVLKEVFVRNVLEVKRVSDRVMSLKLEIEGVMLNVVSGYAPQVGCELEEKERFWSELDEVMESIPTGERLVIGVDFNGHVGEGNRGDEEVMGKFGVKERNLEGQMVVDFAKRIDMAVVDTYFQKREEHRVTYKSGGQIRVPFSPTDVRVCELSDTYVVMCWTEPDPRGKEPLTYFVERVNTYLLSSNIRL</sequence>
<dbReference type="AlphaFoldDB" id="A0AAE0Q8N7"/>
<accession>A0AAE0Q8N7</accession>
<dbReference type="InterPro" id="IPR005135">
    <property type="entry name" value="Endo/exonuclease/phosphatase"/>
</dbReference>
<name>A0AAE0Q8N7_9TELE</name>
<dbReference type="EMBL" id="JAUCMX010000020">
    <property type="protein sequence ID" value="KAK3515071.1"/>
    <property type="molecule type" value="Genomic_DNA"/>
</dbReference>
<feature type="domain" description="Fibronectin type-III" evidence="1">
    <location>
        <begin position="1"/>
        <end position="71"/>
    </location>
</feature>
<dbReference type="Pfam" id="PF03372">
    <property type="entry name" value="Exo_endo_phos"/>
    <property type="match status" value="1"/>
</dbReference>
<dbReference type="SUPFAM" id="SSF56219">
    <property type="entry name" value="DNase I-like"/>
    <property type="match status" value="1"/>
</dbReference>